<gene>
    <name evidence="1" type="ORF">NG821_09055</name>
</gene>
<organism evidence="1 2">
    <name type="scientific">Segatella cerevisiae</name>
    <dbReference type="NCBI Taxonomy" id="2053716"/>
    <lineage>
        <taxon>Bacteria</taxon>
        <taxon>Pseudomonadati</taxon>
        <taxon>Bacteroidota</taxon>
        <taxon>Bacteroidia</taxon>
        <taxon>Bacteroidales</taxon>
        <taxon>Prevotellaceae</taxon>
        <taxon>Segatella</taxon>
    </lineage>
</organism>
<name>A0ABT1C0I4_9BACT</name>
<reference evidence="1 2" key="1">
    <citation type="submission" date="2022-06" db="EMBL/GenBank/DDBJ databases">
        <title>A taxonomic note on the genus Prevotella: Description of four novel genera and emended description of the genera Hallella and Xylanibacter.</title>
        <authorList>
            <person name="Hitch T.C.A."/>
        </authorList>
    </citation>
    <scope>NUCLEOTIDE SEQUENCE [LARGE SCALE GENOMIC DNA]</scope>
    <source>
        <strain evidence="1 2">DSM 100619</strain>
    </source>
</reference>
<comment type="caution">
    <text evidence="1">The sequence shown here is derived from an EMBL/GenBank/DDBJ whole genome shotgun (WGS) entry which is preliminary data.</text>
</comment>
<dbReference type="Pfam" id="PF14054">
    <property type="entry name" value="DUF4249"/>
    <property type="match status" value="1"/>
</dbReference>
<keyword evidence="2" id="KW-1185">Reference proteome</keyword>
<proteinExistence type="predicted"/>
<dbReference type="EMBL" id="JAMXLY010000034">
    <property type="protein sequence ID" value="MCO6025983.1"/>
    <property type="molecule type" value="Genomic_DNA"/>
</dbReference>
<sequence length="269" mass="30168">MGIVVYCFPTEGDSLDIEVSSTESVNGQIKELKDVRVSCTLNNKLYPAVFVKDINEKSGIPMQLYRLRHSIKKGDIIGLQAKASGFSTITSTATVPLDPTISRVSLDTLFIKGEWYVQIRCTIKNSPKNDYFAVRVLGQEDYGDSLAISAEGVDTSGEPILNNYNTGDDGFNTSNDFYHDFYTFDNTGITDSTYTLHLNMPEKKYIIGYRVQLFRITPAFYSYMKSLNDIQNNDFNDYGMSFIRPSFTNIQNGIGILGAYSNVQSGWLK</sequence>
<dbReference type="Proteomes" id="UP001204015">
    <property type="component" value="Unassembled WGS sequence"/>
</dbReference>
<protein>
    <submittedName>
        <fullName evidence="1">DUF4249 domain-containing protein</fullName>
    </submittedName>
</protein>
<evidence type="ECO:0000313" key="1">
    <source>
        <dbReference type="EMBL" id="MCO6025983.1"/>
    </source>
</evidence>
<accession>A0ABT1C0I4</accession>
<dbReference type="RefSeq" id="WP_252761340.1">
    <property type="nucleotide sequence ID" value="NZ_JAMXLY010000034.1"/>
</dbReference>
<evidence type="ECO:0000313" key="2">
    <source>
        <dbReference type="Proteomes" id="UP001204015"/>
    </source>
</evidence>
<dbReference type="InterPro" id="IPR025345">
    <property type="entry name" value="DUF4249"/>
</dbReference>